<comment type="caution">
    <text evidence="2">The sequence shown here is derived from an EMBL/GenBank/DDBJ whole genome shotgun (WGS) entry which is preliminary data.</text>
</comment>
<organism evidence="2 3">
    <name type="scientific">Agromyces tropicus</name>
    <dbReference type="NCBI Taxonomy" id="555371"/>
    <lineage>
        <taxon>Bacteria</taxon>
        <taxon>Bacillati</taxon>
        <taxon>Actinomycetota</taxon>
        <taxon>Actinomycetes</taxon>
        <taxon>Micrococcales</taxon>
        <taxon>Microbacteriaceae</taxon>
        <taxon>Agromyces</taxon>
    </lineage>
</organism>
<dbReference type="EMBL" id="BAAAPW010000001">
    <property type="protein sequence ID" value="GAA2028486.1"/>
    <property type="molecule type" value="Genomic_DNA"/>
</dbReference>
<name>A0ABN2U4W0_9MICO</name>
<dbReference type="Pfam" id="PF25355">
    <property type="entry name" value="DUF7882"/>
    <property type="match status" value="1"/>
</dbReference>
<gene>
    <name evidence="2" type="ORF">GCM10009819_10130</name>
</gene>
<evidence type="ECO:0000259" key="1">
    <source>
        <dbReference type="Pfam" id="PF25355"/>
    </source>
</evidence>
<reference evidence="2 3" key="1">
    <citation type="journal article" date="2019" name="Int. J. Syst. Evol. Microbiol.">
        <title>The Global Catalogue of Microorganisms (GCM) 10K type strain sequencing project: providing services to taxonomists for standard genome sequencing and annotation.</title>
        <authorList>
            <consortium name="The Broad Institute Genomics Platform"/>
            <consortium name="The Broad Institute Genome Sequencing Center for Infectious Disease"/>
            <person name="Wu L."/>
            <person name="Ma J."/>
        </authorList>
    </citation>
    <scope>NUCLEOTIDE SEQUENCE [LARGE SCALE GENOMIC DNA]</scope>
    <source>
        <strain evidence="2 3">JCM 15672</strain>
    </source>
</reference>
<protein>
    <recommendedName>
        <fullName evidence="1">DUF7882 domain-containing protein</fullName>
    </recommendedName>
</protein>
<feature type="domain" description="DUF7882" evidence="1">
    <location>
        <begin position="1"/>
        <end position="93"/>
    </location>
</feature>
<sequence length="115" mass="12429">MGTLHLGRIVRIDLPDEVLVHVHVVVIAKLRVHEPVLVGWTSPEGTHDEVLVHPSMPVAVTFDDERDLRLDRRRVDLLMRSANGVGGLQLTPELLGALAELDRGSPEPGSAAPAG</sequence>
<keyword evidence="3" id="KW-1185">Reference proteome</keyword>
<dbReference type="RefSeq" id="WP_344369915.1">
    <property type="nucleotide sequence ID" value="NZ_BAAAPW010000001.1"/>
</dbReference>
<proteinExistence type="predicted"/>
<dbReference type="Proteomes" id="UP001501196">
    <property type="component" value="Unassembled WGS sequence"/>
</dbReference>
<evidence type="ECO:0000313" key="3">
    <source>
        <dbReference type="Proteomes" id="UP001501196"/>
    </source>
</evidence>
<dbReference type="InterPro" id="IPR057204">
    <property type="entry name" value="DUF7882"/>
</dbReference>
<evidence type="ECO:0000313" key="2">
    <source>
        <dbReference type="EMBL" id="GAA2028486.1"/>
    </source>
</evidence>
<accession>A0ABN2U4W0</accession>